<evidence type="ECO:0000313" key="8">
    <source>
        <dbReference type="EMBL" id="OJJ86867.1"/>
    </source>
</evidence>
<name>A0A1L9VSI1_ASPGL</name>
<dbReference type="PANTHER" id="PTHR11465">
    <property type="entry name" value="CATALASE"/>
    <property type="match status" value="1"/>
</dbReference>
<dbReference type="GO" id="GO:0046872">
    <property type="term" value="F:metal ion binding"/>
    <property type="evidence" value="ECO:0007669"/>
    <property type="project" value="UniProtKB-KW"/>
</dbReference>
<organism evidence="8 9">
    <name type="scientific">Aspergillus glaucus CBS 516.65</name>
    <dbReference type="NCBI Taxonomy" id="1160497"/>
    <lineage>
        <taxon>Eukaryota</taxon>
        <taxon>Fungi</taxon>
        <taxon>Dikarya</taxon>
        <taxon>Ascomycota</taxon>
        <taxon>Pezizomycotina</taxon>
        <taxon>Eurotiomycetes</taxon>
        <taxon>Eurotiomycetidae</taxon>
        <taxon>Eurotiales</taxon>
        <taxon>Aspergillaceae</taxon>
        <taxon>Aspergillus</taxon>
        <taxon>Aspergillus subgen. Aspergillus</taxon>
    </lineage>
</organism>
<dbReference type="InterPro" id="IPR018028">
    <property type="entry name" value="Catalase"/>
</dbReference>
<dbReference type="SMART" id="SM01060">
    <property type="entry name" value="Catalase"/>
    <property type="match status" value="1"/>
</dbReference>
<evidence type="ECO:0000256" key="1">
    <source>
        <dbReference type="ARBA" id="ARBA00005329"/>
    </source>
</evidence>
<evidence type="ECO:0000259" key="7">
    <source>
        <dbReference type="SMART" id="SM01060"/>
    </source>
</evidence>
<keyword evidence="5" id="KW-0560">Oxidoreductase</keyword>
<dbReference type="GO" id="GO:0005777">
    <property type="term" value="C:peroxisome"/>
    <property type="evidence" value="ECO:0007669"/>
    <property type="project" value="TreeGrafter"/>
</dbReference>
<evidence type="ECO:0000313" key="9">
    <source>
        <dbReference type="Proteomes" id="UP000184300"/>
    </source>
</evidence>
<dbReference type="PANTHER" id="PTHR11465:SF9">
    <property type="entry name" value="CATALASE"/>
    <property type="match status" value="1"/>
</dbReference>
<dbReference type="OrthoDB" id="6880011at2759"/>
<dbReference type="AlphaFoldDB" id="A0A1L9VSI1"/>
<dbReference type="GO" id="GO:0005739">
    <property type="term" value="C:mitochondrion"/>
    <property type="evidence" value="ECO:0007669"/>
    <property type="project" value="TreeGrafter"/>
</dbReference>
<dbReference type="GO" id="GO:0042542">
    <property type="term" value="P:response to hydrogen peroxide"/>
    <property type="evidence" value="ECO:0007669"/>
    <property type="project" value="TreeGrafter"/>
</dbReference>
<keyword evidence="9" id="KW-1185">Reference proteome</keyword>
<evidence type="ECO:0000256" key="6">
    <source>
        <dbReference type="ARBA" id="ARBA00023004"/>
    </source>
</evidence>
<evidence type="ECO:0000256" key="5">
    <source>
        <dbReference type="ARBA" id="ARBA00023002"/>
    </source>
</evidence>
<dbReference type="GO" id="GO:0004096">
    <property type="term" value="F:catalase activity"/>
    <property type="evidence" value="ECO:0007669"/>
    <property type="project" value="InterPro"/>
</dbReference>
<protein>
    <recommendedName>
        <fullName evidence="7">Catalase core domain-containing protein</fullName>
    </recommendedName>
</protein>
<dbReference type="InterPro" id="IPR011614">
    <property type="entry name" value="Catalase_core"/>
</dbReference>
<dbReference type="RefSeq" id="XP_022403556.1">
    <property type="nucleotide sequence ID" value="XM_022540775.1"/>
</dbReference>
<dbReference type="InterPro" id="IPR020835">
    <property type="entry name" value="Catalase_sf"/>
</dbReference>
<dbReference type="Pfam" id="PF00199">
    <property type="entry name" value="Catalase"/>
    <property type="match status" value="2"/>
</dbReference>
<evidence type="ECO:0000256" key="4">
    <source>
        <dbReference type="ARBA" id="ARBA00022723"/>
    </source>
</evidence>
<sequence length="188" mass="21093">MVIYLNETGRIDTVSRWYRLVHAKGVGVFGEFVVTNKDVAKYTDASFVQPDSQGNSKATWLLVRFSTGALLTLNENSQETEWDHHLVRVKLVLATPIDPDKDWFTQDEATIIAGKDPNYLSCRLYDEIQQGQYPTWRAYAQIIDPAKISVDALAVTKVVPESDCPLLELGKITRNGLPRRSARTVVPG</sequence>
<comment type="similarity">
    <text evidence="1">Belongs to the catalase family.</text>
</comment>
<keyword evidence="4" id="KW-0479">Metal-binding</keyword>
<accession>A0A1L9VSI1</accession>
<keyword evidence="6" id="KW-0408">Iron</keyword>
<dbReference type="GO" id="GO:0020037">
    <property type="term" value="F:heme binding"/>
    <property type="evidence" value="ECO:0007669"/>
    <property type="project" value="InterPro"/>
</dbReference>
<dbReference type="SUPFAM" id="SSF56634">
    <property type="entry name" value="Heme-dependent catalase-like"/>
    <property type="match status" value="1"/>
</dbReference>
<dbReference type="GO" id="GO:0042744">
    <property type="term" value="P:hydrogen peroxide catabolic process"/>
    <property type="evidence" value="ECO:0007669"/>
    <property type="project" value="TreeGrafter"/>
</dbReference>
<dbReference type="VEuPathDB" id="FungiDB:ASPGLDRAFT_1282077"/>
<feature type="domain" description="Catalase core" evidence="7">
    <location>
        <begin position="3"/>
        <end position="188"/>
    </location>
</feature>
<dbReference type="STRING" id="1160497.A0A1L9VSI1"/>
<keyword evidence="2" id="KW-0575">Peroxidase</keyword>
<reference evidence="9" key="1">
    <citation type="journal article" date="2017" name="Genome Biol.">
        <title>Comparative genomics reveals high biological diversity and specific adaptations in the industrially and medically important fungal genus Aspergillus.</title>
        <authorList>
            <person name="de Vries R.P."/>
            <person name="Riley R."/>
            <person name="Wiebenga A."/>
            <person name="Aguilar-Osorio G."/>
            <person name="Amillis S."/>
            <person name="Uchima C.A."/>
            <person name="Anderluh G."/>
            <person name="Asadollahi M."/>
            <person name="Askin M."/>
            <person name="Barry K."/>
            <person name="Battaglia E."/>
            <person name="Bayram O."/>
            <person name="Benocci T."/>
            <person name="Braus-Stromeyer S.A."/>
            <person name="Caldana C."/>
            <person name="Canovas D."/>
            <person name="Cerqueira G.C."/>
            <person name="Chen F."/>
            <person name="Chen W."/>
            <person name="Choi C."/>
            <person name="Clum A."/>
            <person name="Dos Santos R.A."/>
            <person name="Damasio A.R."/>
            <person name="Diallinas G."/>
            <person name="Emri T."/>
            <person name="Fekete E."/>
            <person name="Flipphi M."/>
            <person name="Freyberg S."/>
            <person name="Gallo A."/>
            <person name="Gournas C."/>
            <person name="Habgood R."/>
            <person name="Hainaut M."/>
            <person name="Harispe M.L."/>
            <person name="Henrissat B."/>
            <person name="Hilden K.S."/>
            <person name="Hope R."/>
            <person name="Hossain A."/>
            <person name="Karabika E."/>
            <person name="Karaffa L."/>
            <person name="Karanyi Z."/>
            <person name="Krasevec N."/>
            <person name="Kuo A."/>
            <person name="Kusch H."/>
            <person name="LaButti K."/>
            <person name="Lagendijk E.L."/>
            <person name="Lapidus A."/>
            <person name="Levasseur A."/>
            <person name="Lindquist E."/>
            <person name="Lipzen A."/>
            <person name="Logrieco A.F."/>
            <person name="MacCabe A."/>
            <person name="Maekelae M.R."/>
            <person name="Malavazi I."/>
            <person name="Melin P."/>
            <person name="Meyer V."/>
            <person name="Mielnichuk N."/>
            <person name="Miskei M."/>
            <person name="Molnar A.P."/>
            <person name="Mule G."/>
            <person name="Ngan C.Y."/>
            <person name="Orejas M."/>
            <person name="Orosz E."/>
            <person name="Ouedraogo J.P."/>
            <person name="Overkamp K.M."/>
            <person name="Park H.-S."/>
            <person name="Perrone G."/>
            <person name="Piumi F."/>
            <person name="Punt P.J."/>
            <person name="Ram A.F."/>
            <person name="Ramon A."/>
            <person name="Rauscher S."/>
            <person name="Record E."/>
            <person name="Riano-Pachon D.M."/>
            <person name="Robert V."/>
            <person name="Roehrig J."/>
            <person name="Ruller R."/>
            <person name="Salamov A."/>
            <person name="Salih N.S."/>
            <person name="Samson R.A."/>
            <person name="Sandor E."/>
            <person name="Sanguinetti M."/>
            <person name="Schuetze T."/>
            <person name="Sepcic K."/>
            <person name="Shelest E."/>
            <person name="Sherlock G."/>
            <person name="Sophianopoulou V."/>
            <person name="Squina F.M."/>
            <person name="Sun H."/>
            <person name="Susca A."/>
            <person name="Todd R.B."/>
            <person name="Tsang A."/>
            <person name="Unkles S.E."/>
            <person name="van de Wiele N."/>
            <person name="van Rossen-Uffink D."/>
            <person name="Oliveira J.V."/>
            <person name="Vesth T.C."/>
            <person name="Visser J."/>
            <person name="Yu J.-H."/>
            <person name="Zhou M."/>
            <person name="Andersen M.R."/>
            <person name="Archer D.B."/>
            <person name="Baker S.E."/>
            <person name="Benoit I."/>
            <person name="Brakhage A.A."/>
            <person name="Braus G.H."/>
            <person name="Fischer R."/>
            <person name="Frisvad J.C."/>
            <person name="Goldman G.H."/>
            <person name="Houbraken J."/>
            <person name="Oakley B."/>
            <person name="Pocsi I."/>
            <person name="Scazzocchio C."/>
            <person name="Seiboth B."/>
            <person name="vanKuyk P.A."/>
            <person name="Wortman J."/>
            <person name="Dyer P.S."/>
            <person name="Grigoriev I.V."/>
        </authorList>
    </citation>
    <scope>NUCLEOTIDE SEQUENCE [LARGE SCALE GENOMIC DNA]</scope>
    <source>
        <strain evidence="9">CBS 516.65</strain>
    </source>
</reference>
<dbReference type="Proteomes" id="UP000184300">
    <property type="component" value="Unassembled WGS sequence"/>
</dbReference>
<keyword evidence="3" id="KW-0349">Heme</keyword>
<proteinExistence type="inferred from homology"/>
<evidence type="ECO:0000256" key="2">
    <source>
        <dbReference type="ARBA" id="ARBA00022559"/>
    </source>
</evidence>
<dbReference type="EMBL" id="KV878892">
    <property type="protein sequence ID" value="OJJ86867.1"/>
    <property type="molecule type" value="Genomic_DNA"/>
</dbReference>
<gene>
    <name evidence="8" type="ORF">ASPGLDRAFT_1282077</name>
</gene>
<dbReference type="GeneID" id="34457036"/>
<evidence type="ECO:0000256" key="3">
    <source>
        <dbReference type="ARBA" id="ARBA00022617"/>
    </source>
</evidence>
<dbReference type="Gene3D" id="2.40.180.10">
    <property type="entry name" value="Catalase core domain"/>
    <property type="match status" value="2"/>
</dbReference>